<reference evidence="1" key="1">
    <citation type="journal article" date="2014" name="Front. Microbiol.">
        <title>High frequency of phylogenetically diverse reductive dehalogenase-homologous genes in deep subseafloor sedimentary metagenomes.</title>
        <authorList>
            <person name="Kawai M."/>
            <person name="Futagami T."/>
            <person name="Toyoda A."/>
            <person name="Takaki Y."/>
            <person name="Nishi S."/>
            <person name="Hori S."/>
            <person name="Arai W."/>
            <person name="Tsubouchi T."/>
            <person name="Morono Y."/>
            <person name="Uchiyama I."/>
            <person name="Ito T."/>
            <person name="Fujiyama A."/>
            <person name="Inagaki F."/>
            <person name="Takami H."/>
        </authorList>
    </citation>
    <scope>NUCLEOTIDE SEQUENCE</scope>
    <source>
        <strain evidence="1">Expedition CK06-06</strain>
    </source>
</reference>
<comment type="caution">
    <text evidence="1">The sequence shown here is derived from an EMBL/GenBank/DDBJ whole genome shotgun (WGS) entry which is preliminary data.</text>
</comment>
<dbReference type="GO" id="GO:0005975">
    <property type="term" value="P:carbohydrate metabolic process"/>
    <property type="evidence" value="ECO:0007669"/>
    <property type="project" value="InterPro"/>
</dbReference>
<organism evidence="1">
    <name type="scientific">marine sediment metagenome</name>
    <dbReference type="NCBI Taxonomy" id="412755"/>
    <lineage>
        <taxon>unclassified sequences</taxon>
        <taxon>metagenomes</taxon>
        <taxon>ecological metagenomes</taxon>
    </lineage>
</organism>
<name>X1MTX3_9ZZZZ</name>
<dbReference type="Gene3D" id="2.70.98.10">
    <property type="match status" value="1"/>
</dbReference>
<evidence type="ECO:0000313" key="1">
    <source>
        <dbReference type="EMBL" id="GAI35122.1"/>
    </source>
</evidence>
<proteinExistence type="predicted"/>
<dbReference type="SUPFAM" id="SSF74650">
    <property type="entry name" value="Galactose mutarotase-like"/>
    <property type="match status" value="1"/>
</dbReference>
<dbReference type="InterPro" id="IPR014718">
    <property type="entry name" value="GH-type_carb-bd"/>
</dbReference>
<feature type="non-terminal residue" evidence="1">
    <location>
        <position position="217"/>
    </location>
</feature>
<dbReference type="GO" id="GO:0030246">
    <property type="term" value="F:carbohydrate binding"/>
    <property type="evidence" value="ECO:0007669"/>
    <property type="project" value="InterPro"/>
</dbReference>
<dbReference type="InterPro" id="IPR011013">
    <property type="entry name" value="Gal_mutarotase_sf_dom"/>
</dbReference>
<sequence length="217" mass="25166">MDRLSFDGYNLLTVEPISFRLPTTDYGEYETRPVYGYDDCFPSVEPCVFPGLDWTIPDHGELCWLSWEVSEKPGRLTFTVRSKGLPVLFRRELRFAENRVNWAFEVINEGDKTLPFQHVVHPLMPLDEIIGVEMPAFKSVHDEIGQKTLDLKDPEALRDFLMNQVPGTANMLFLRGIETGKMAWTYRNGFRIEVTFPEEHFPAIGIWWNNSDTLMKT</sequence>
<protein>
    <submittedName>
        <fullName evidence="1">Uncharacterized protein</fullName>
    </submittedName>
</protein>
<accession>X1MTX3</accession>
<dbReference type="AlphaFoldDB" id="X1MTX3"/>
<dbReference type="EMBL" id="BARV01025927">
    <property type="protein sequence ID" value="GAI35122.1"/>
    <property type="molecule type" value="Genomic_DNA"/>
</dbReference>
<gene>
    <name evidence="1" type="ORF">S06H3_41988</name>
</gene>
<dbReference type="GO" id="GO:0003824">
    <property type="term" value="F:catalytic activity"/>
    <property type="evidence" value="ECO:0007669"/>
    <property type="project" value="InterPro"/>
</dbReference>